<dbReference type="PROSITE" id="PS50011">
    <property type="entry name" value="PROTEIN_KINASE_DOM"/>
    <property type="match status" value="1"/>
</dbReference>
<dbReference type="KEGG" id="aaqi:AAQM_1041"/>
<dbReference type="InterPro" id="IPR053235">
    <property type="entry name" value="Ser_Thr_kinase"/>
</dbReference>
<name>A0AAE7B5F0_9BACT</name>
<dbReference type="Proteomes" id="UP000502065">
    <property type="component" value="Chromosome"/>
</dbReference>
<dbReference type="GO" id="GO:0004674">
    <property type="term" value="F:protein serine/threonine kinase activity"/>
    <property type="evidence" value="ECO:0007669"/>
    <property type="project" value="TreeGrafter"/>
</dbReference>
<feature type="domain" description="Protein kinase" evidence="1">
    <location>
        <begin position="14"/>
        <end position="286"/>
    </location>
</feature>
<evidence type="ECO:0000313" key="3">
    <source>
        <dbReference type="Proteomes" id="UP000502065"/>
    </source>
</evidence>
<proteinExistence type="predicted"/>
<dbReference type="InterPro" id="IPR011009">
    <property type="entry name" value="Kinase-like_dom_sf"/>
</dbReference>
<dbReference type="PANTHER" id="PTHR24361">
    <property type="entry name" value="MITOGEN-ACTIVATED KINASE KINASE KINASE"/>
    <property type="match status" value="1"/>
</dbReference>
<dbReference type="EMBL" id="CP030944">
    <property type="protein sequence ID" value="QKE25797.1"/>
    <property type="molecule type" value="Genomic_DNA"/>
</dbReference>
<keyword evidence="3" id="KW-1185">Reference proteome</keyword>
<dbReference type="GO" id="GO:0005737">
    <property type="term" value="C:cytoplasm"/>
    <property type="evidence" value="ECO:0007669"/>
    <property type="project" value="TreeGrafter"/>
</dbReference>
<dbReference type="Pfam" id="PF00069">
    <property type="entry name" value="Pkinase"/>
    <property type="match status" value="1"/>
</dbReference>
<keyword evidence="2" id="KW-0418">Kinase</keyword>
<protein>
    <submittedName>
        <fullName evidence="2">Serine/threonine-protein kinase</fullName>
    </submittedName>
</protein>
<keyword evidence="2" id="KW-0808">Transferase</keyword>
<sequence length="374" mass="44776">MNKDDIKFIRQKDFKFLKEIGQGALGKTVLLKDEDLDVEFVCKKYKPINGVSKEQYFKNFITEIKLLHLLYHKNIVRVFNYYLYSNYFTGYIVMEFIEGLELDCYLEKYPENINNIFEQVIDGFVYLEENSILHRDIRPSNIMVDNNHNVKIIDFGFGKQQEFIHDDEKSISLNWWGGEKPDDFKTNTYNFQTEIFFIGRLFKNIINNIGCSFKYHNILNKMIELNSINRVDSFQNILRGIKEEEKNIIELFDYSEKQNYLKFAKYFSDALSSREESSKIIINANLIIKDLELLQKRTLLEEYINPVNILRIFISGSYKYRKNKQFPVYIFENFLNLFKLSSLEKQNIILYNLETRFLNIESFSDYYDDTEIPF</sequence>
<dbReference type="GO" id="GO:0005524">
    <property type="term" value="F:ATP binding"/>
    <property type="evidence" value="ECO:0007669"/>
    <property type="project" value="InterPro"/>
</dbReference>
<evidence type="ECO:0000313" key="2">
    <source>
        <dbReference type="EMBL" id="QKE25797.1"/>
    </source>
</evidence>
<dbReference type="GO" id="GO:0004713">
    <property type="term" value="F:protein tyrosine kinase activity"/>
    <property type="evidence" value="ECO:0007669"/>
    <property type="project" value="InterPro"/>
</dbReference>
<dbReference type="Gene3D" id="1.10.510.10">
    <property type="entry name" value="Transferase(Phosphotransferase) domain 1"/>
    <property type="match status" value="1"/>
</dbReference>
<accession>A0AAE7B5F0</accession>
<dbReference type="RefSeq" id="WP_129095418.1">
    <property type="nucleotide sequence ID" value="NZ_CBCSAE010000002.1"/>
</dbReference>
<dbReference type="SMART" id="SM00219">
    <property type="entry name" value="TyrKc"/>
    <property type="match status" value="1"/>
</dbReference>
<evidence type="ECO:0000259" key="1">
    <source>
        <dbReference type="PROSITE" id="PS50011"/>
    </source>
</evidence>
<dbReference type="InterPro" id="IPR008266">
    <property type="entry name" value="Tyr_kinase_AS"/>
</dbReference>
<dbReference type="CDD" id="cd00180">
    <property type="entry name" value="PKc"/>
    <property type="match status" value="1"/>
</dbReference>
<dbReference type="InterPro" id="IPR000719">
    <property type="entry name" value="Prot_kinase_dom"/>
</dbReference>
<reference evidence="2 3" key="1">
    <citation type="submission" date="2018-07" db="EMBL/GenBank/DDBJ databases">
        <title>Identification of phenol metabolism pathways in Arcobacter.</title>
        <authorList>
            <person name="Miller W.G."/>
            <person name="Yee E."/>
            <person name="Bono J.L."/>
        </authorList>
    </citation>
    <scope>NUCLEOTIDE SEQUENCE [LARGE SCALE GENOMIC DNA]</scope>
    <source>
        <strain evidence="2 3">W63</strain>
    </source>
</reference>
<dbReference type="SUPFAM" id="SSF56112">
    <property type="entry name" value="Protein kinase-like (PK-like)"/>
    <property type="match status" value="1"/>
</dbReference>
<gene>
    <name evidence="2" type="ORF">AAQM_1041</name>
</gene>
<dbReference type="InterPro" id="IPR020635">
    <property type="entry name" value="Tyr_kinase_cat_dom"/>
</dbReference>
<organism evidence="2 3">
    <name type="scientific">Arcobacter aquimarinus</name>
    <dbReference type="NCBI Taxonomy" id="1315211"/>
    <lineage>
        <taxon>Bacteria</taxon>
        <taxon>Pseudomonadati</taxon>
        <taxon>Campylobacterota</taxon>
        <taxon>Epsilonproteobacteria</taxon>
        <taxon>Campylobacterales</taxon>
        <taxon>Arcobacteraceae</taxon>
        <taxon>Arcobacter</taxon>
    </lineage>
</organism>
<dbReference type="AlphaFoldDB" id="A0AAE7B5F0"/>
<dbReference type="PROSITE" id="PS00109">
    <property type="entry name" value="PROTEIN_KINASE_TYR"/>
    <property type="match status" value="1"/>
</dbReference>